<gene>
    <name evidence="1" type="ORF">C823_05942</name>
</gene>
<reference evidence="1 2" key="1">
    <citation type="journal article" date="2014" name="Genome Announc.">
        <title>Draft genome sequences of the altered schaedler flora, a defined bacterial community from gnotobiotic mice.</title>
        <authorList>
            <person name="Wannemuehler M.J."/>
            <person name="Overstreet A.M."/>
            <person name="Ward D.V."/>
            <person name="Phillips G.J."/>
        </authorList>
    </citation>
    <scope>NUCLEOTIDE SEQUENCE [LARGE SCALE GENOMIC DNA]</scope>
    <source>
        <strain evidence="1 2">ASF492</strain>
    </source>
</reference>
<dbReference type="Proteomes" id="UP000012589">
    <property type="component" value="Unassembled WGS sequence"/>
</dbReference>
<evidence type="ECO:0000313" key="2">
    <source>
        <dbReference type="Proteomes" id="UP000012589"/>
    </source>
</evidence>
<comment type="caution">
    <text evidence="1">The sequence shown here is derived from an EMBL/GenBank/DDBJ whole genome shotgun (WGS) entry which is preliminary data.</text>
</comment>
<keyword evidence="2" id="KW-1185">Reference proteome</keyword>
<dbReference type="HOGENOM" id="CLU_2769685_0_0_9"/>
<evidence type="ECO:0000313" key="1">
    <source>
        <dbReference type="EMBL" id="EMZ17522.1"/>
    </source>
</evidence>
<organism evidence="1 2">
    <name type="scientific">Eubacterium plexicaudatum ASF492</name>
    <dbReference type="NCBI Taxonomy" id="1235802"/>
    <lineage>
        <taxon>Bacteria</taxon>
        <taxon>Bacillati</taxon>
        <taxon>Bacillota</taxon>
        <taxon>Clostridia</taxon>
        <taxon>Eubacteriales</taxon>
        <taxon>Eubacteriaceae</taxon>
        <taxon>Eubacterium</taxon>
    </lineage>
</organism>
<dbReference type="STRING" id="1235802.C823_05942"/>
<dbReference type="EMBL" id="AQFT01000206">
    <property type="protein sequence ID" value="EMZ17522.1"/>
    <property type="molecule type" value="Genomic_DNA"/>
</dbReference>
<dbReference type="PATRIC" id="fig|1235802.3.peg.6277"/>
<proteinExistence type="predicted"/>
<accession>N1ZKL7</accession>
<dbReference type="AlphaFoldDB" id="N1ZKL7"/>
<name>N1ZKL7_9FIRM</name>
<protein>
    <submittedName>
        <fullName evidence="1">Uncharacterized protein</fullName>
    </submittedName>
</protein>
<sequence>MKKIIKLLAAVFVIYLITATTLPKLMSAATLGNHSDSDVMYQTWEEFLESGVKIEYGEVTAVTDSENDK</sequence>